<dbReference type="Gene3D" id="3.90.45.10">
    <property type="entry name" value="Peptide deformylase"/>
    <property type="match status" value="1"/>
</dbReference>
<feature type="active site" evidence="6">
    <location>
        <position position="133"/>
    </location>
</feature>
<dbReference type="Proteomes" id="UP000185663">
    <property type="component" value="Chromosome I"/>
</dbReference>
<keyword evidence="2 6" id="KW-0479">Metal-binding</keyword>
<evidence type="ECO:0000256" key="1">
    <source>
        <dbReference type="ARBA" id="ARBA00010759"/>
    </source>
</evidence>
<dbReference type="SUPFAM" id="SSF56420">
    <property type="entry name" value="Peptide deformylase"/>
    <property type="match status" value="1"/>
</dbReference>
<keyword evidence="8" id="KW-1185">Reference proteome</keyword>
<keyword evidence="3 6" id="KW-0378">Hydrolase</keyword>
<dbReference type="PANTHER" id="PTHR10458">
    <property type="entry name" value="PEPTIDE DEFORMYLASE"/>
    <property type="match status" value="1"/>
</dbReference>
<dbReference type="NCBIfam" id="TIGR00079">
    <property type="entry name" value="pept_deformyl"/>
    <property type="match status" value="1"/>
</dbReference>
<evidence type="ECO:0000313" key="8">
    <source>
        <dbReference type="Proteomes" id="UP000185663"/>
    </source>
</evidence>
<dbReference type="EC" id="3.5.1.88" evidence="6"/>
<dbReference type="GO" id="GO:0042586">
    <property type="term" value="F:peptide deformylase activity"/>
    <property type="evidence" value="ECO:0007669"/>
    <property type="project" value="UniProtKB-UniRule"/>
</dbReference>
<dbReference type="PANTHER" id="PTHR10458:SF2">
    <property type="entry name" value="PEPTIDE DEFORMYLASE, MITOCHONDRIAL"/>
    <property type="match status" value="1"/>
</dbReference>
<keyword evidence="4 6" id="KW-0648">Protein biosynthesis</keyword>
<evidence type="ECO:0000256" key="5">
    <source>
        <dbReference type="ARBA" id="ARBA00023004"/>
    </source>
</evidence>
<comment type="similarity">
    <text evidence="1 6">Belongs to the polypeptide deformylase family.</text>
</comment>
<feature type="binding site" evidence="6">
    <location>
        <position position="132"/>
    </location>
    <ligand>
        <name>Fe cation</name>
        <dbReference type="ChEBI" id="CHEBI:24875"/>
    </ligand>
</feature>
<comment type="function">
    <text evidence="6">Removes the formyl group from the N-terminal Met of newly synthesized proteins. Requires at least a dipeptide for an efficient rate of reaction. N-terminal L-methionine is a prerequisite for activity but the enzyme has broad specificity at other positions.</text>
</comment>
<dbReference type="HAMAP" id="MF_00163">
    <property type="entry name" value="Pep_deformylase"/>
    <property type="match status" value="1"/>
</dbReference>
<comment type="cofactor">
    <cofactor evidence="6">
        <name>Fe(2+)</name>
        <dbReference type="ChEBI" id="CHEBI:29033"/>
    </cofactor>
    <text evidence="6">Binds 1 Fe(2+) ion.</text>
</comment>
<organism evidence="7 8">
    <name type="scientific">Paraoerskovia marina</name>
    <dbReference type="NCBI Taxonomy" id="545619"/>
    <lineage>
        <taxon>Bacteria</taxon>
        <taxon>Bacillati</taxon>
        <taxon>Actinomycetota</taxon>
        <taxon>Actinomycetes</taxon>
        <taxon>Micrococcales</taxon>
        <taxon>Cellulomonadaceae</taxon>
        <taxon>Paraoerskovia</taxon>
    </lineage>
</organism>
<name>A0A1H1RZR7_9CELL</name>
<dbReference type="NCBIfam" id="NF001159">
    <property type="entry name" value="PRK00150.1-3"/>
    <property type="match status" value="1"/>
</dbReference>
<dbReference type="STRING" id="545619.SAMN04489860_1489"/>
<feature type="binding site" evidence="6">
    <location>
        <position position="90"/>
    </location>
    <ligand>
        <name>Fe cation</name>
        <dbReference type="ChEBI" id="CHEBI:24875"/>
    </ligand>
</feature>
<evidence type="ECO:0000256" key="6">
    <source>
        <dbReference type="HAMAP-Rule" id="MF_00163"/>
    </source>
</evidence>
<dbReference type="eggNOG" id="COG0242">
    <property type="taxonomic scope" value="Bacteria"/>
</dbReference>
<feature type="binding site" evidence="6">
    <location>
        <position position="136"/>
    </location>
    <ligand>
        <name>Fe cation</name>
        <dbReference type="ChEBI" id="CHEBI:24875"/>
    </ligand>
</feature>
<gene>
    <name evidence="6" type="primary">def</name>
    <name evidence="7" type="ORF">SAMN04489860_1489</name>
</gene>
<evidence type="ECO:0000256" key="3">
    <source>
        <dbReference type="ARBA" id="ARBA00022801"/>
    </source>
</evidence>
<dbReference type="AlphaFoldDB" id="A0A1H1RZR7"/>
<dbReference type="InterPro" id="IPR036821">
    <property type="entry name" value="Peptide_deformylase_sf"/>
</dbReference>
<evidence type="ECO:0000256" key="4">
    <source>
        <dbReference type="ARBA" id="ARBA00022917"/>
    </source>
</evidence>
<dbReference type="GO" id="GO:0006412">
    <property type="term" value="P:translation"/>
    <property type="evidence" value="ECO:0007669"/>
    <property type="project" value="UniProtKB-UniRule"/>
</dbReference>
<dbReference type="RefSeq" id="WP_029253651.1">
    <property type="nucleotide sequence ID" value="NZ_LT629776.1"/>
</dbReference>
<dbReference type="GO" id="GO:0046872">
    <property type="term" value="F:metal ion binding"/>
    <property type="evidence" value="ECO:0007669"/>
    <property type="project" value="UniProtKB-KW"/>
</dbReference>
<dbReference type="InterPro" id="IPR023635">
    <property type="entry name" value="Peptide_deformylase"/>
</dbReference>
<reference evidence="8" key="1">
    <citation type="submission" date="2016-10" db="EMBL/GenBank/DDBJ databases">
        <authorList>
            <person name="Varghese N."/>
            <person name="Submissions S."/>
        </authorList>
    </citation>
    <scope>NUCLEOTIDE SEQUENCE [LARGE SCALE GENOMIC DNA]</scope>
    <source>
        <strain evidence="8">DSM 22126</strain>
    </source>
</reference>
<dbReference type="Pfam" id="PF01327">
    <property type="entry name" value="Pep_deformylase"/>
    <property type="match status" value="1"/>
</dbReference>
<dbReference type="PRINTS" id="PR01576">
    <property type="entry name" value="PDEFORMYLASE"/>
</dbReference>
<proteinExistence type="inferred from homology"/>
<protein>
    <recommendedName>
        <fullName evidence="6">Peptide deformylase</fullName>
        <shortName evidence="6">PDF</shortName>
        <ecNumber evidence="6">3.5.1.88</ecNumber>
    </recommendedName>
    <alternativeName>
        <fullName evidence="6">Polypeptide deformylase</fullName>
    </alternativeName>
</protein>
<evidence type="ECO:0000313" key="7">
    <source>
        <dbReference type="EMBL" id="SDS41058.1"/>
    </source>
</evidence>
<dbReference type="CDD" id="cd00487">
    <property type="entry name" value="Pep_deformylase"/>
    <property type="match status" value="1"/>
</dbReference>
<evidence type="ECO:0000256" key="2">
    <source>
        <dbReference type="ARBA" id="ARBA00022723"/>
    </source>
</evidence>
<dbReference type="EMBL" id="LT629776">
    <property type="protein sequence ID" value="SDS41058.1"/>
    <property type="molecule type" value="Genomic_DNA"/>
</dbReference>
<dbReference type="OrthoDB" id="9804313at2"/>
<sequence>MAMREIRVIPDPVLRTPCEEITTIDDRVRALVEDLVETVDDDGRAGLAAPQIGVSLRAFSWNIEDEIGYVLNPRITALSEDEYQDGEEGCLSVPGLWYPTTRAWYARVEGIDLDGKPVVVEGTELMARALQHECDHLDGMLYLDRLEKSVRRKAMRELRSQL</sequence>
<comment type="catalytic activity">
    <reaction evidence="6">
        <text>N-terminal N-formyl-L-methionyl-[peptide] + H2O = N-terminal L-methionyl-[peptide] + formate</text>
        <dbReference type="Rhea" id="RHEA:24420"/>
        <dbReference type="Rhea" id="RHEA-COMP:10639"/>
        <dbReference type="Rhea" id="RHEA-COMP:10640"/>
        <dbReference type="ChEBI" id="CHEBI:15377"/>
        <dbReference type="ChEBI" id="CHEBI:15740"/>
        <dbReference type="ChEBI" id="CHEBI:49298"/>
        <dbReference type="ChEBI" id="CHEBI:64731"/>
        <dbReference type="EC" id="3.5.1.88"/>
    </reaction>
</comment>
<accession>A0A1H1RZR7</accession>
<keyword evidence="5 6" id="KW-0408">Iron</keyword>
<dbReference type="PIRSF" id="PIRSF004749">
    <property type="entry name" value="Pep_def"/>
    <property type="match status" value="1"/>
</dbReference>